<evidence type="ECO:0000256" key="1">
    <source>
        <dbReference type="SAM" id="Phobius"/>
    </source>
</evidence>
<protein>
    <submittedName>
        <fullName evidence="2">Uncharacterized protein</fullName>
    </submittedName>
</protein>
<feature type="transmembrane region" description="Helical" evidence="1">
    <location>
        <begin position="65"/>
        <end position="91"/>
    </location>
</feature>
<dbReference type="AlphaFoldDB" id="A0A2M6YEN9"/>
<keyword evidence="1" id="KW-1133">Transmembrane helix</keyword>
<evidence type="ECO:0000313" key="2">
    <source>
        <dbReference type="EMBL" id="PIU28623.1"/>
    </source>
</evidence>
<dbReference type="EMBL" id="PEXE01000021">
    <property type="protein sequence ID" value="PIU28623.1"/>
    <property type="molecule type" value="Genomic_DNA"/>
</dbReference>
<keyword evidence="1" id="KW-0812">Transmembrane</keyword>
<gene>
    <name evidence="2" type="ORF">COT08_00830</name>
</gene>
<comment type="caution">
    <text evidence="2">The sequence shown here is derived from an EMBL/GenBank/DDBJ whole genome shotgun (WGS) entry which is preliminary data.</text>
</comment>
<reference evidence="3" key="1">
    <citation type="submission" date="2017-09" db="EMBL/GenBank/DDBJ databases">
        <title>Depth-based differentiation of microbial function through sediment-hosted aquifers and enrichment of novel symbionts in the deep terrestrial subsurface.</title>
        <authorList>
            <person name="Probst A.J."/>
            <person name="Ladd B."/>
            <person name="Jarett J.K."/>
            <person name="Geller-Mcgrath D.E."/>
            <person name="Sieber C.M.K."/>
            <person name="Emerson J.B."/>
            <person name="Anantharaman K."/>
            <person name="Thomas B.C."/>
            <person name="Malmstrom R."/>
            <person name="Stieglmeier M."/>
            <person name="Klingl A."/>
            <person name="Woyke T."/>
            <person name="Ryan C.M."/>
            <person name="Banfield J.F."/>
        </authorList>
    </citation>
    <scope>NUCLEOTIDE SEQUENCE [LARGE SCALE GENOMIC DNA]</scope>
</reference>
<proteinExistence type="predicted"/>
<organism evidence="2 3">
    <name type="scientific">Candidatus Woesebacteria bacterium CG07_land_8_20_14_0_80_44_9</name>
    <dbReference type="NCBI Taxonomy" id="1975058"/>
    <lineage>
        <taxon>Bacteria</taxon>
        <taxon>Candidatus Woeseibacteriota</taxon>
    </lineage>
</organism>
<feature type="transmembrane region" description="Helical" evidence="1">
    <location>
        <begin position="18"/>
        <end position="40"/>
    </location>
</feature>
<sequence>VLFALISSRIFERVSLKLLVPFVKSGVASVGAGAVMFFTLKFFDRSVWRGIRPASFEKFVLDTRYTINLLILTAFVVLVGGLVYLVLSLLFKSNELKYFLNFVKKTFISRKLGIVSARQTEIVSLPPDGGN</sequence>
<keyword evidence="1" id="KW-0472">Membrane</keyword>
<dbReference type="Proteomes" id="UP000231669">
    <property type="component" value="Unassembled WGS sequence"/>
</dbReference>
<feature type="non-terminal residue" evidence="2">
    <location>
        <position position="1"/>
    </location>
</feature>
<accession>A0A2M6YEN9</accession>
<name>A0A2M6YEN9_9BACT</name>
<evidence type="ECO:0000313" key="3">
    <source>
        <dbReference type="Proteomes" id="UP000231669"/>
    </source>
</evidence>